<dbReference type="Pfam" id="PF04085">
    <property type="entry name" value="MreC"/>
    <property type="match status" value="1"/>
</dbReference>
<dbReference type="STRING" id="565045.NOR51B_2109"/>
<protein>
    <recommendedName>
        <fullName evidence="2">Cell shape-determining protein MreC</fullName>
    </recommendedName>
    <alternativeName>
        <fullName evidence="4">Cell shape protein MreC</fullName>
    </alternativeName>
</protein>
<feature type="domain" description="Rod shape-determining protein MreC beta-barrel core" evidence="5">
    <location>
        <begin position="106"/>
        <end position="251"/>
    </location>
</feature>
<evidence type="ECO:0000256" key="4">
    <source>
        <dbReference type="ARBA" id="ARBA00032089"/>
    </source>
</evidence>
<evidence type="ECO:0000256" key="3">
    <source>
        <dbReference type="ARBA" id="ARBA00022960"/>
    </source>
</evidence>
<dbReference type="GO" id="GO:0005886">
    <property type="term" value="C:plasma membrane"/>
    <property type="evidence" value="ECO:0007669"/>
    <property type="project" value="TreeGrafter"/>
</dbReference>
<dbReference type="NCBIfam" id="TIGR00219">
    <property type="entry name" value="mreC"/>
    <property type="match status" value="1"/>
</dbReference>
<reference evidence="7" key="1">
    <citation type="journal article" date="2013" name="BMC Microbiol.">
        <title>Taxonomy and evolution of bacteriochlorophyll a-containing members of the OM60/NOR5 clade of marine gammaproteobacteria: description of Luminiphilus syltensis gen. nov., sp. nov., reclassification of Haliea rubra as Pseudohaliea rubra gen. nov., comb. nov., and emendation of Chromatocurvus halotolerans.</title>
        <authorList>
            <person name="Spring S."/>
            <person name="Riedel T."/>
            <person name="Sproer C."/>
            <person name="Yan S."/>
            <person name="Harder J."/>
            <person name="Fuchs B.M."/>
        </authorList>
    </citation>
    <scope>NUCLEOTIDE SEQUENCE [LARGE SCALE GENOMIC DNA]</scope>
    <source>
        <strain evidence="7">NOR51-B</strain>
    </source>
</reference>
<dbReference type="EMBL" id="DS999411">
    <property type="protein sequence ID" value="EED36161.1"/>
    <property type="molecule type" value="Genomic_DNA"/>
</dbReference>
<dbReference type="GO" id="GO:0008360">
    <property type="term" value="P:regulation of cell shape"/>
    <property type="evidence" value="ECO:0007669"/>
    <property type="project" value="UniProtKB-KW"/>
</dbReference>
<keyword evidence="7" id="KW-1185">Reference proteome</keyword>
<dbReference type="InterPro" id="IPR042177">
    <property type="entry name" value="Cell/Rod_1"/>
</dbReference>
<dbReference type="eggNOG" id="COG1792">
    <property type="taxonomic scope" value="Bacteria"/>
</dbReference>
<dbReference type="InterPro" id="IPR042175">
    <property type="entry name" value="Cell/Rod_MreC_2"/>
</dbReference>
<dbReference type="InterPro" id="IPR055342">
    <property type="entry name" value="MreC_beta-barrel_core"/>
</dbReference>
<name>B8KR96_9GAMM</name>
<evidence type="ECO:0000259" key="5">
    <source>
        <dbReference type="Pfam" id="PF04085"/>
    </source>
</evidence>
<proteinExistence type="inferred from homology"/>
<keyword evidence="3" id="KW-0133">Cell shape</keyword>
<comment type="similarity">
    <text evidence="1">Belongs to the MreC family.</text>
</comment>
<dbReference type="AlphaFoldDB" id="B8KR96"/>
<sequence>MVVSLCAVLFYFRDDPRLAPARAVVSDVTSVFYSIAAAPVTLWNGVTGYFVSQEQLREDNERLRQQNFIFKGRLQRLAALQAENARYRALLNSAGIVDDDVMVAEIIAVASDPARHLLVLDKGVSHGVVAGQPLLGADGLMGQVVWVGNSSSRAMLITDSSHALPVQVVRNGVRAVAEGTGGLDRLIIRHVAATTDIVVGDMLETSGLGRRFPPGYPVAQVTAVDLEAGAAFSTVSAQPLAPLDRGRHVMLAIGEDPDAGEY</sequence>
<dbReference type="InterPro" id="IPR007221">
    <property type="entry name" value="MreC"/>
</dbReference>
<dbReference type="Gene3D" id="2.40.10.340">
    <property type="entry name" value="Rod shape-determining protein MreC, domain 1"/>
    <property type="match status" value="1"/>
</dbReference>
<evidence type="ECO:0000313" key="7">
    <source>
        <dbReference type="Proteomes" id="UP000004699"/>
    </source>
</evidence>
<evidence type="ECO:0000256" key="1">
    <source>
        <dbReference type="ARBA" id="ARBA00009369"/>
    </source>
</evidence>
<dbReference type="HOGENOM" id="CLU_042663_2_0_6"/>
<dbReference type="PIRSF" id="PIRSF038471">
    <property type="entry name" value="MreC"/>
    <property type="match status" value="1"/>
</dbReference>
<dbReference type="Gene3D" id="2.40.10.350">
    <property type="entry name" value="Rod shape-determining protein MreC, domain 2"/>
    <property type="match status" value="1"/>
</dbReference>
<evidence type="ECO:0000256" key="2">
    <source>
        <dbReference type="ARBA" id="ARBA00013855"/>
    </source>
</evidence>
<dbReference type="PANTHER" id="PTHR34138">
    <property type="entry name" value="CELL SHAPE-DETERMINING PROTEIN MREC"/>
    <property type="match status" value="1"/>
</dbReference>
<accession>B8KR96</accession>
<dbReference type="PANTHER" id="PTHR34138:SF1">
    <property type="entry name" value="CELL SHAPE-DETERMINING PROTEIN MREC"/>
    <property type="match status" value="1"/>
</dbReference>
<gene>
    <name evidence="6" type="primary">mreC</name>
    <name evidence="6" type="ORF">NOR51B_2109</name>
</gene>
<organism evidence="6 7">
    <name type="scientific">Luminiphilus syltensis NOR5-1B</name>
    <dbReference type="NCBI Taxonomy" id="565045"/>
    <lineage>
        <taxon>Bacteria</taxon>
        <taxon>Pseudomonadati</taxon>
        <taxon>Pseudomonadota</taxon>
        <taxon>Gammaproteobacteria</taxon>
        <taxon>Cellvibrionales</taxon>
        <taxon>Halieaceae</taxon>
        <taxon>Luminiphilus</taxon>
    </lineage>
</organism>
<dbReference type="Proteomes" id="UP000004699">
    <property type="component" value="Unassembled WGS sequence"/>
</dbReference>
<evidence type="ECO:0000313" key="6">
    <source>
        <dbReference type="EMBL" id="EED36161.1"/>
    </source>
</evidence>